<proteinExistence type="predicted"/>
<keyword evidence="1" id="KW-1133">Transmembrane helix</keyword>
<accession>A0ABT2GJM5</accession>
<evidence type="ECO:0000313" key="3">
    <source>
        <dbReference type="Proteomes" id="UP001165580"/>
    </source>
</evidence>
<gene>
    <name evidence="2" type="ORF">NVV95_17810</name>
</gene>
<evidence type="ECO:0000313" key="2">
    <source>
        <dbReference type="EMBL" id="MCS5716407.1"/>
    </source>
</evidence>
<dbReference type="RefSeq" id="WP_259487926.1">
    <property type="nucleotide sequence ID" value="NZ_JANTEZ010000012.1"/>
</dbReference>
<keyword evidence="1" id="KW-0812">Transmembrane</keyword>
<dbReference type="EMBL" id="JANTEZ010000012">
    <property type="protein sequence ID" value="MCS5716407.1"/>
    <property type="molecule type" value="Genomic_DNA"/>
</dbReference>
<organism evidence="2 3">
    <name type="scientific">Herbiconiux gentiana</name>
    <dbReference type="NCBI Taxonomy" id="2970912"/>
    <lineage>
        <taxon>Bacteria</taxon>
        <taxon>Bacillati</taxon>
        <taxon>Actinomycetota</taxon>
        <taxon>Actinomycetes</taxon>
        <taxon>Micrococcales</taxon>
        <taxon>Microbacteriaceae</taxon>
        <taxon>Herbiconiux</taxon>
    </lineage>
</organism>
<keyword evidence="3" id="KW-1185">Reference proteome</keyword>
<feature type="transmembrane region" description="Helical" evidence="1">
    <location>
        <begin position="53"/>
        <end position="77"/>
    </location>
</feature>
<protein>
    <submittedName>
        <fullName evidence="2">Uncharacterized protein</fullName>
    </submittedName>
</protein>
<name>A0ABT2GJM5_9MICO</name>
<dbReference type="Proteomes" id="UP001165580">
    <property type="component" value="Unassembled WGS sequence"/>
</dbReference>
<keyword evidence="1" id="KW-0472">Membrane</keyword>
<feature type="transmembrane region" description="Helical" evidence="1">
    <location>
        <begin position="21"/>
        <end position="41"/>
    </location>
</feature>
<comment type="caution">
    <text evidence="2">The sequence shown here is derived from an EMBL/GenBank/DDBJ whole genome shotgun (WGS) entry which is preliminary data.</text>
</comment>
<reference evidence="2" key="1">
    <citation type="submission" date="2022-08" db="EMBL/GenBank/DDBJ databases">
        <authorList>
            <person name="Deng Y."/>
            <person name="Han X.-F."/>
            <person name="Zhang Y.-Q."/>
        </authorList>
    </citation>
    <scope>NUCLEOTIDE SEQUENCE</scope>
    <source>
        <strain evidence="2">CPCC 205716</strain>
    </source>
</reference>
<evidence type="ECO:0000256" key="1">
    <source>
        <dbReference type="SAM" id="Phobius"/>
    </source>
</evidence>
<sequence>MSSKTWLDRVAPVRAGATRGNAWAVIALAVFVLAMSAWGFTRPFGELTNRMHLPIGLLSVLLLFFFAWLLLLAVNIFRHNR</sequence>